<protein>
    <submittedName>
        <fullName evidence="1">Uncharacterized protein</fullName>
    </submittedName>
</protein>
<dbReference type="Proteomes" id="UP000314294">
    <property type="component" value="Unassembled WGS sequence"/>
</dbReference>
<dbReference type="AlphaFoldDB" id="A0A4Z2G6B9"/>
<dbReference type="EMBL" id="SRLO01000682">
    <property type="protein sequence ID" value="TNN48791.1"/>
    <property type="molecule type" value="Genomic_DNA"/>
</dbReference>
<keyword evidence="2" id="KW-1185">Reference proteome</keyword>
<comment type="caution">
    <text evidence="1">The sequence shown here is derived from an EMBL/GenBank/DDBJ whole genome shotgun (WGS) entry which is preliminary data.</text>
</comment>
<organism evidence="1 2">
    <name type="scientific">Liparis tanakae</name>
    <name type="common">Tanaka's snailfish</name>
    <dbReference type="NCBI Taxonomy" id="230148"/>
    <lineage>
        <taxon>Eukaryota</taxon>
        <taxon>Metazoa</taxon>
        <taxon>Chordata</taxon>
        <taxon>Craniata</taxon>
        <taxon>Vertebrata</taxon>
        <taxon>Euteleostomi</taxon>
        <taxon>Actinopterygii</taxon>
        <taxon>Neopterygii</taxon>
        <taxon>Teleostei</taxon>
        <taxon>Neoteleostei</taxon>
        <taxon>Acanthomorphata</taxon>
        <taxon>Eupercaria</taxon>
        <taxon>Perciformes</taxon>
        <taxon>Cottioidei</taxon>
        <taxon>Cottales</taxon>
        <taxon>Liparidae</taxon>
        <taxon>Liparis</taxon>
    </lineage>
</organism>
<proteinExistence type="predicted"/>
<reference evidence="1 2" key="1">
    <citation type="submission" date="2019-03" db="EMBL/GenBank/DDBJ databases">
        <title>First draft genome of Liparis tanakae, snailfish: a comprehensive survey of snailfish specific genes.</title>
        <authorList>
            <person name="Kim W."/>
            <person name="Song I."/>
            <person name="Jeong J.-H."/>
            <person name="Kim D."/>
            <person name="Kim S."/>
            <person name="Ryu S."/>
            <person name="Song J.Y."/>
            <person name="Lee S.K."/>
        </authorList>
    </citation>
    <scope>NUCLEOTIDE SEQUENCE [LARGE SCALE GENOMIC DNA]</scope>
    <source>
        <tissue evidence="1">Muscle</tissue>
    </source>
</reference>
<sequence>MLRPARAHCAERKSGCPSAAANQSETLDASAPTTPSSSIVLPSDILLSSLARFLGAVKPTLRGFGLLQRLLVLHRSAGCPETTCAIHTGDRVDGEDFKIKAHSITSSQRHNVGYTPRVRDRYPDNRDPGLLCAARVSAEYRRMTPGSRWRDRACLRVPALYSQADTPLILPVFSVHGCRFCRANSELFCRHSGSGVSGWLMVFWKASCCSCMRIRLACCRSASRSSAVLTWASVIFRALARAARSADARYFCRWKRFSSSQICSRVKDVRGFFFFGGVLFW</sequence>
<accession>A0A4Z2G6B9</accession>
<name>A0A4Z2G6B9_9TELE</name>
<evidence type="ECO:0000313" key="2">
    <source>
        <dbReference type="Proteomes" id="UP000314294"/>
    </source>
</evidence>
<evidence type="ECO:0000313" key="1">
    <source>
        <dbReference type="EMBL" id="TNN48791.1"/>
    </source>
</evidence>
<gene>
    <name evidence="1" type="ORF">EYF80_041030</name>
</gene>